<dbReference type="AlphaFoldDB" id="A0AAV4AWC7"/>
<organism evidence="1 2">
    <name type="scientific">Plakobranchus ocellatus</name>
    <dbReference type="NCBI Taxonomy" id="259542"/>
    <lineage>
        <taxon>Eukaryota</taxon>
        <taxon>Metazoa</taxon>
        <taxon>Spiralia</taxon>
        <taxon>Lophotrochozoa</taxon>
        <taxon>Mollusca</taxon>
        <taxon>Gastropoda</taxon>
        <taxon>Heterobranchia</taxon>
        <taxon>Euthyneura</taxon>
        <taxon>Panpulmonata</taxon>
        <taxon>Sacoglossa</taxon>
        <taxon>Placobranchoidea</taxon>
        <taxon>Plakobranchidae</taxon>
        <taxon>Plakobranchus</taxon>
    </lineage>
</organism>
<evidence type="ECO:0000313" key="2">
    <source>
        <dbReference type="Proteomes" id="UP000735302"/>
    </source>
</evidence>
<dbReference type="EMBL" id="BLXT01004163">
    <property type="protein sequence ID" value="GFO10424.1"/>
    <property type="molecule type" value="Genomic_DNA"/>
</dbReference>
<protein>
    <submittedName>
        <fullName evidence="1">Uncharacterized protein</fullName>
    </submittedName>
</protein>
<reference evidence="1 2" key="1">
    <citation type="journal article" date="2021" name="Elife">
        <title>Chloroplast acquisition without the gene transfer in kleptoplastic sea slugs, Plakobranchus ocellatus.</title>
        <authorList>
            <person name="Maeda T."/>
            <person name="Takahashi S."/>
            <person name="Yoshida T."/>
            <person name="Shimamura S."/>
            <person name="Takaki Y."/>
            <person name="Nagai Y."/>
            <person name="Toyoda A."/>
            <person name="Suzuki Y."/>
            <person name="Arimoto A."/>
            <person name="Ishii H."/>
            <person name="Satoh N."/>
            <person name="Nishiyama T."/>
            <person name="Hasebe M."/>
            <person name="Maruyama T."/>
            <person name="Minagawa J."/>
            <person name="Obokata J."/>
            <person name="Shigenobu S."/>
        </authorList>
    </citation>
    <scope>NUCLEOTIDE SEQUENCE [LARGE SCALE GENOMIC DNA]</scope>
</reference>
<sequence>MSCQYNERPKTLSSNGIDELRTQKKLHCEFRKHKAYSQETDTGSCLTSRTSALLIVSRKLVQVQDWKSQAKLLINLWEEVDSPIFFSSSRVFGGMEPTKLALKFAQIPSRSFCEGFVSGTRTRPN</sequence>
<gene>
    <name evidence="1" type="ORF">PoB_003692900</name>
</gene>
<proteinExistence type="predicted"/>
<accession>A0AAV4AWC7</accession>
<evidence type="ECO:0000313" key="1">
    <source>
        <dbReference type="EMBL" id="GFO10424.1"/>
    </source>
</evidence>
<comment type="caution">
    <text evidence="1">The sequence shown here is derived from an EMBL/GenBank/DDBJ whole genome shotgun (WGS) entry which is preliminary data.</text>
</comment>
<dbReference type="Proteomes" id="UP000735302">
    <property type="component" value="Unassembled WGS sequence"/>
</dbReference>
<name>A0AAV4AWC7_9GAST</name>
<keyword evidence="2" id="KW-1185">Reference proteome</keyword>